<protein>
    <recommendedName>
        <fullName evidence="4">Lipoprotein</fullName>
    </recommendedName>
</protein>
<comment type="caution">
    <text evidence="2">The sequence shown here is derived from an EMBL/GenBank/DDBJ whole genome shotgun (WGS) entry which is preliminary data.</text>
</comment>
<reference evidence="2 3" key="1">
    <citation type="journal article" date="2005" name="Int. J. Syst. Evol. Microbiol.">
        <title>Bacillus cibi sp. nov., isolated from jeotgal, a traditional Korean fermented seafood.</title>
        <authorList>
            <person name="Yoon J.H."/>
            <person name="Lee C.H."/>
            <person name="Oh T.K."/>
        </authorList>
    </citation>
    <scope>NUCLEOTIDE SEQUENCE [LARGE SCALE GENOMIC DNA]</scope>
    <source>
        <strain evidence="2 3">DSM 16189</strain>
    </source>
</reference>
<dbReference type="OrthoDB" id="2862386at2"/>
<evidence type="ECO:0000256" key="1">
    <source>
        <dbReference type="SAM" id="SignalP"/>
    </source>
</evidence>
<organism evidence="2 3">
    <name type="scientific">Metabacillus indicus</name>
    <name type="common">Bacillus indicus</name>
    <dbReference type="NCBI Taxonomy" id="246786"/>
    <lineage>
        <taxon>Bacteria</taxon>
        <taxon>Bacillati</taxon>
        <taxon>Bacillota</taxon>
        <taxon>Bacilli</taxon>
        <taxon>Bacillales</taxon>
        <taxon>Bacillaceae</taxon>
        <taxon>Metabacillus</taxon>
    </lineage>
</organism>
<feature type="chain" id="PRO_5039147211" description="Lipoprotein" evidence="1">
    <location>
        <begin position="26"/>
        <end position="447"/>
    </location>
</feature>
<dbReference type="AlphaFoldDB" id="A0A084H152"/>
<dbReference type="InterPro" id="IPR046720">
    <property type="entry name" value="DUF6612"/>
</dbReference>
<name>A0A084H152_METID</name>
<feature type="signal peptide" evidence="1">
    <location>
        <begin position="1"/>
        <end position="25"/>
    </location>
</feature>
<dbReference type="PROSITE" id="PS51257">
    <property type="entry name" value="PROKAR_LIPOPROTEIN"/>
    <property type="match status" value="1"/>
</dbReference>
<evidence type="ECO:0000313" key="2">
    <source>
        <dbReference type="EMBL" id="KEZ53314.1"/>
    </source>
</evidence>
<accession>A0A084H152</accession>
<dbReference type="STRING" id="246786.GS18_0206850"/>
<evidence type="ECO:0000313" key="3">
    <source>
        <dbReference type="Proteomes" id="UP000028549"/>
    </source>
</evidence>
<gene>
    <name evidence="2" type="ORF">GS18_0206850</name>
</gene>
<proteinExistence type="predicted"/>
<dbReference type="RefSeq" id="WP_029566388.1">
    <property type="nucleotide sequence ID" value="NZ_JNVC02000002.1"/>
</dbReference>
<dbReference type="EMBL" id="JNVC02000002">
    <property type="protein sequence ID" value="KEZ53314.1"/>
    <property type="molecule type" value="Genomic_DNA"/>
</dbReference>
<keyword evidence="3" id="KW-1185">Reference proteome</keyword>
<sequence length="447" mass="50188">MKRMTGWLIVAGMALLLAACGGKTAEEASSDMEKAYKDVKTMEIKFKEKAASPDDYDLKGTRQLDLEKGLSYSEYDDGERITKISSGKDGVTFDDGTKKEVLEGRLSDYMLYVEQYEFDLHKNPLAFYEKYDPDFSEKLKLEETDSEYILTYEGSSEEAKKLMSDLTKDYYTGIQKEAGISEVDISSIKGKGFELEVTVDKETSRVKEMKRNHAFSLEVNGKTQEQSVNKTHAYAYNTIDSIRAVTAEVKPEATPEQEASAQEAAEYVDALIQATVYQNTDEFMKRHPEAPDQEAVRKRGDFQKSAFVEIYKSNTANNFQGLPAAVSEDQINLYTEGFLAAIKQTKYKVNGAVYNPGSDSYTVDLEIQGFSENRLLAEAVQPVMQKQQNGELTNEEFVDELITASANRFKGPVPLEPPVKASVNVIKNGEGHYEVLLQDEYLLSFVQ</sequence>
<evidence type="ECO:0008006" key="4">
    <source>
        <dbReference type="Google" id="ProtNLM"/>
    </source>
</evidence>
<dbReference type="Proteomes" id="UP000028549">
    <property type="component" value="Unassembled WGS sequence"/>
</dbReference>
<keyword evidence="1" id="KW-0732">Signal</keyword>
<dbReference type="Pfam" id="PF20316">
    <property type="entry name" value="DUF6612"/>
    <property type="match status" value="1"/>
</dbReference>